<keyword evidence="2 3" id="KW-0064">Aspartyl protease</keyword>
<keyword evidence="5" id="KW-1133">Transmembrane helix</keyword>
<dbReference type="EMBL" id="KL198010">
    <property type="protein sequence ID" value="KDQ25962.1"/>
    <property type="molecule type" value="Genomic_DNA"/>
</dbReference>
<feature type="chain" id="PRO_5001645923" description="Peptidase A1 domain-containing protein" evidence="6">
    <location>
        <begin position="20"/>
        <end position="540"/>
    </location>
</feature>
<dbReference type="PANTHER" id="PTHR47966">
    <property type="entry name" value="BETA-SITE APP-CLEAVING ENZYME, ISOFORM A-RELATED"/>
    <property type="match status" value="1"/>
</dbReference>
<comment type="similarity">
    <text evidence="1 3">Belongs to the peptidase A1 family.</text>
</comment>
<evidence type="ECO:0000313" key="9">
    <source>
        <dbReference type="Proteomes" id="UP000027073"/>
    </source>
</evidence>
<dbReference type="Proteomes" id="UP000027073">
    <property type="component" value="Unassembled WGS sequence"/>
</dbReference>
<keyword evidence="5" id="KW-0472">Membrane</keyword>
<evidence type="ECO:0000259" key="7">
    <source>
        <dbReference type="PROSITE" id="PS51767"/>
    </source>
</evidence>
<feature type="domain" description="Peptidase A1" evidence="7">
    <location>
        <begin position="59"/>
        <end position="395"/>
    </location>
</feature>
<dbReference type="SUPFAM" id="SSF50630">
    <property type="entry name" value="Acid proteases"/>
    <property type="match status" value="1"/>
</dbReference>
<dbReference type="InParanoid" id="A0A067NPD1"/>
<dbReference type="OrthoDB" id="15189at2759"/>
<feature type="transmembrane region" description="Helical" evidence="5">
    <location>
        <begin position="463"/>
        <end position="486"/>
    </location>
</feature>
<evidence type="ECO:0000256" key="2">
    <source>
        <dbReference type="ARBA" id="ARBA00022750"/>
    </source>
</evidence>
<dbReference type="CDD" id="cd05471">
    <property type="entry name" value="pepsin_like"/>
    <property type="match status" value="1"/>
</dbReference>
<dbReference type="GO" id="GO:0006508">
    <property type="term" value="P:proteolysis"/>
    <property type="evidence" value="ECO:0007669"/>
    <property type="project" value="UniProtKB-KW"/>
</dbReference>
<evidence type="ECO:0000256" key="5">
    <source>
        <dbReference type="SAM" id="Phobius"/>
    </source>
</evidence>
<dbReference type="AlphaFoldDB" id="A0A067NPD1"/>
<feature type="region of interest" description="Disordered" evidence="4">
    <location>
        <begin position="500"/>
        <end position="523"/>
    </location>
</feature>
<dbReference type="GO" id="GO:0004190">
    <property type="term" value="F:aspartic-type endopeptidase activity"/>
    <property type="evidence" value="ECO:0007669"/>
    <property type="project" value="UniProtKB-KW"/>
</dbReference>
<evidence type="ECO:0000256" key="6">
    <source>
        <dbReference type="SAM" id="SignalP"/>
    </source>
</evidence>
<dbReference type="PRINTS" id="PR00792">
    <property type="entry name" value="PEPSIN"/>
</dbReference>
<keyword evidence="3" id="KW-0378">Hydrolase</keyword>
<evidence type="ECO:0000313" key="8">
    <source>
        <dbReference type="EMBL" id="KDQ25962.1"/>
    </source>
</evidence>
<proteinExistence type="inferred from homology"/>
<dbReference type="InterPro" id="IPR021109">
    <property type="entry name" value="Peptidase_aspartic_dom_sf"/>
</dbReference>
<dbReference type="InterPro" id="IPR001969">
    <property type="entry name" value="Aspartic_peptidase_AS"/>
</dbReference>
<dbReference type="VEuPathDB" id="FungiDB:PLEOSDRAFT_1058139"/>
<keyword evidence="3" id="KW-0645">Protease</keyword>
<reference evidence="9" key="1">
    <citation type="journal article" date="2014" name="Proc. Natl. Acad. Sci. U.S.A.">
        <title>Extensive sampling of basidiomycete genomes demonstrates inadequacy of the white-rot/brown-rot paradigm for wood decay fungi.</title>
        <authorList>
            <person name="Riley R."/>
            <person name="Salamov A.A."/>
            <person name="Brown D.W."/>
            <person name="Nagy L.G."/>
            <person name="Floudas D."/>
            <person name="Held B.W."/>
            <person name="Levasseur A."/>
            <person name="Lombard V."/>
            <person name="Morin E."/>
            <person name="Otillar R."/>
            <person name="Lindquist E.A."/>
            <person name="Sun H."/>
            <person name="LaButti K.M."/>
            <person name="Schmutz J."/>
            <person name="Jabbour D."/>
            <person name="Luo H."/>
            <person name="Baker S.E."/>
            <person name="Pisabarro A.G."/>
            <person name="Walton J.D."/>
            <person name="Blanchette R.A."/>
            <person name="Henrissat B."/>
            <person name="Martin F."/>
            <person name="Cullen D."/>
            <person name="Hibbett D.S."/>
            <person name="Grigoriev I.V."/>
        </authorList>
    </citation>
    <scope>NUCLEOTIDE SEQUENCE [LARGE SCALE GENOMIC DNA]</scope>
    <source>
        <strain evidence="9">PC15</strain>
    </source>
</reference>
<name>A0A067NPD1_PLEO1</name>
<evidence type="ECO:0000256" key="3">
    <source>
        <dbReference type="RuleBase" id="RU000454"/>
    </source>
</evidence>
<keyword evidence="5" id="KW-0812">Transmembrane</keyword>
<keyword evidence="6" id="KW-0732">Signal</keyword>
<dbReference type="Gene3D" id="2.40.70.10">
    <property type="entry name" value="Acid Proteases"/>
    <property type="match status" value="2"/>
</dbReference>
<dbReference type="PANTHER" id="PTHR47966:SF51">
    <property type="entry name" value="BETA-SITE APP-CLEAVING ENZYME, ISOFORM A-RELATED"/>
    <property type="match status" value="1"/>
</dbReference>
<dbReference type="InterPro" id="IPR034164">
    <property type="entry name" value="Pepsin-like_dom"/>
</dbReference>
<sequence length="540" mass="59456">MHPLLPFSVLLSIFDHVHAVRIPFQVRTLVENSWTSVDRLGRRAPTNNIPIKNIHNAQYVSNITIGDQQVALMLDTGSSDMWVSFPKTTPQTTDTGTEITLRYAVGKAQGHIRTAPVTIGNFTIDNQAFLMVTDTTTFSGDIHAQGYDGLIGFGPNDGSVIQDKLKGDAGDTLLTNIFQQNQTQQNYITMLLDRKGDPREAFTGQMTISELVPTFENITTMPKLDVKMLLKLIDSGTDQHWQAVTDSDNGVIGPDGSVLKMKSLVPKAPKGKFVAVIDSGFTFRSVPRDISDAIYGRVRGAVYDTENEYWTVPCGQYLSLSFRFGGVEYPVHPMDIVNDDFAITDKMGNRVCIGAFQPITSAFSLLGNYDMILGMSFLRNAYTLLDYGNWVKNTQDDVDPYIQMLPLTSTALAKADFIQMRLGGTDSTGEDKWSLLPQDQMQHSPVSEEEKKKKYQEAVLSQWPYILLGCLALVLLVTGCIVWHCCCRKRKAKAKAAKAAKGGFGEGEGKPSSYLPLQDQGSQVSLHSPYGAGGHGFPGR</sequence>
<evidence type="ECO:0000256" key="4">
    <source>
        <dbReference type="SAM" id="MobiDB-lite"/>
    </source>
</evidence>
<gene>
    <name evidence="8" type="ORF">PLEOSDRAFT_1058139</name>
</gene>
<dbReference type="InterPro" id="IPR033121">
    <property type="entry name" value="PEPTIDASE_A1"/>
</dbReference>
<dbReference type="InterPro" id="IPR001461">
    <property type="entry name" value="Aspartic_peptidase_A1"/>
</dbReference>
<feature type="signal peptide" evidence="6">
    <location>
        <begin position="1"/>
        <end position="19"/>
    </location>
</feature>
<dbReference type="PROSITE" id="PS00141">
    <property type="entry name" value="ASP_PROTEASE"/>
    <property type="match status" value="1"/>
</dbReference>
<protein>
    <recommendedName>
        <fullName evidence="7">Peptidase A1 domain-containing protein</fullName>
    </recommendedName>
</protein>
<dbReference type="HOGENOM" id="CLU_013253_8_0_1"/>
<organism evidence="8 9">
    <name type="scientific">Pleurotus ostreatus (strain PC15)</name>
    <name type="common">Oyster mushroom</name>
    <dbReference type="NCBI Taxonomy" id="1137138"/>
    <lineage>
        <taxon>Eukaryota</taxon>
        <taxon>Fungi</taxon>
        <taxon>Dikarya</taxon>
        <taxon>Basidiomycota</taxon>
        <taxon>Agaricomycotina</taxon>
        <taxon>Agaricomycetes</taxon>
        <taxon>Agaricomycetidae</taxon>
        <taxon>Agaricales</taxon>
        <taxon>Pleurotineae</taxon>
        <taxon>Pleurotaceae</taxon>
        <taxon>Pleurotus</taxon>
    </lineage>
</organism>
<evidence type="ECO:0000256" key="1">
    <source>
        <dbReference type="ARBA" id="ARBA00007447"/>
    </source>
</evidence>
<dbReference type="Pfam" id="PF00026">
    <property type="entry name" value="Asp"/>
    <property type="match status" value="1"/>
</dbReference>
<dbReference type="PROSITE" id="PS51767">
    <property type="entry name" value="PEPTIDASE_A1"/>
    <property type="match status" value="1"/>
</dbReference>
<accession>A0A067NPD1</accession>